<dbReference type="PANTHER" id="PTHR16461">
    <property type="entry name" value="TOLL-INTERACTING PROTEIN"/>
    <property type="match status" value="1"/>
</dbReference>
<evidence type="ECO:0000313" key="5">
    <source>
        <dbReference type="Proteomes" id="UP000182334"/>
    </source>
</evidence>
<dbReference type="Proteomes" id="UP000182334">
    <property type="component" value="Chromosome I"/>
</dbReference>
<sequence>MSKDKLSIASTDPVSLEDPTPVVKTEVSDTKDVKDAEDTTKSDTPKVAAKDDNKTELKPKTVETESVAKETAKVEEEDAPPPPARPLSPSAQIKKDLKDAFPQIEEKYIEAVLIASEGRADPAFTALLYLLDPSFKPEPVLTARSEPVAKQPTLTDDELLARQLQKEFEREDRRRRSRSHRQKNLPPAPENDSPDEFEQIKESFTQGFEEAKTTLNSWVSGLSKKFGLDEDGPRQQHQQRPGHNQSPKLFGALGGSSFNINTKKGKNFDEDPEILALDFRKNVDLDEDKAPVLPKREHQAKKEDKWQPLNSDVPVNSDAFLVTDLEDEDKDKK</sequence>
<organism evidence="4 5">
    <name type="scientific">Sungouiella intermedia</name>
    <dbReference type="NCBI Taxonomy" id="45354"/>
    <lineage>
        <taxon>Eukaryota</taxon>
        <taxon>Fungi</taxon>
        <taxon>Dikarya</taxon>
        <taxon>Ascomycota</taxon>
        <taxon>Saccharomycotina</taxon>
        <taxon>Pichiomycetes</taxon>
        <taxon>Metschnikowiaceae</taxon>
        <taxon>Sungouiella</taxon>
    </lineage>
</organism>
<feature type="compositionally biased region" description="Basic and acidic residues" evidence="2">
    <location>
        <begin position="164"/>
        <end position="174"/>
    </location>
</feature>
<dbReference type="OrthoDB" id="9942608at2759"/>
<accession>A0A1L0B8D4</accession>
<dbReference type="PROSITE" id="PS51140">
    <property type="entry name" value="CUE"/>
    <property type="match status" value="1"/>
</dbReference>
<evidence type="ECO:0000256" key="1">
    <source>
        <dbReference type="ARBA" id="ARBA00022786"/>
    </source>
</evidence>
<reference evidence="4 5" key="1">
    <citation type="submission" date="2016-10" db="EMBL/GenBank/DDBJ databases">
        <authorList>
            <person name="de Groot N.N."/>
        </authorList>
    </citation>
    <scope>NUCLEOTIDE SEQUENCE [LARGE SCALE GENOMIC DNA]</scope>
    <source>
        <strain evidence="4 5">CBS 141442</strain>
    </source>
</reference>
<dbReference type="EMBL" id="LT635756">
    <property type="protein sequence ID" value="SGZ47489.1"/>
    <property type="molecule type" value="Genomic_DNA"/>
</dbReference>
<dbReference type="GO" id="GO:0031624">
    <property type="term" value="F:ubiquitin conjugating enzyme binding"/>
    <property type="evidence" value="ECO:0007669"/>
    <property type="project" value="TreeGrafter"/>
</dbReference>
<dbReference type="FunFam" id="1.10.8.10:FF:000064">
    <property type="entry name" value="Similar to CUE domain-containing protein"/>
    <property type="match status" value="1"/>
</dbReference>
<proteinExistence type="predicted"/>
<feature type="compositionally biased region" description="Basic and acidic residues" evidence="2">
    <location>
        <begin position="288"/>
        <end position="306"/>
    </location>
</feature>
<dbReference type="SMART" id="SM00546">
    <property type="entry name" value="CUE"/>
    <property type="match status" value="1"/>
</dbReference>
<feature type="compositionally biased region" description="Acidic residues" evidence="2">
    <location>
        <begin position="324"/>
        <end position="333"/>
    </location>
</feature>
<dbReference type="SUPFAM" id="SSF46934">
    <property type="entry name" value="UBA-like"/>
    <property type="match status" value="1"/>
</dbReference>
<dbReference type="Gene3D" id="1.10.8.10">
    <property type="entry name" value="DNA helicase RuvA subunit, C-terminal domain"/>
    <property type="match status" value="1"/>
</dbReference>
<keyword evidence="5" id="KW-1185">Reference proteome</keyword>
<feature type="region of interest" description="Disordered" evidence="2">
    <location>
        <begin position="142"/>
        <end position="206"/>
    </location>
</feature>
<dbReference type="AlphaFoldDB" id="A0A1L0B8D4"/>
<gene>
    <name evidence="4" type="ORF">SAMEA4029010_CIC11G00000004747</name>
</gene>
<dbReference type="GO" id="GO:0043130">
    <property type="term" value="F:ubiquitin binding"/>
    <property type="evidence" value="ECO:0007669"/>
    <property type="project" value="InterPro"/>
</dbReference>
<evidence type="ECO:0000313" key="4">
    <source>
        <dbReference type="EMBL" id="SGZ47489.1"/>
    </source>
</evidence>
<evidence type="ECO:0000256" key="2">
    <source>
        <dbReference type="SAM" id="MobiDB-lite"/>
    </source>
</evidence>
<evidence type="ECO:0000259" key="3">
    <source>
        <dbReference type="PROSITE" id="PS51140"/>
    </source>
</evidence>
<keyword evidence="1" id="KW-0833">Ubl conjugation pathway</keyword>
<feature type="domain" description="CUE" evidence="3">
    <location>
        <begin position="88"/>
        <end position="132"/>
    </location>
</feature>
<feature type="region of interest" description="Disordered" evidence="2">
    <location>
        <begin position="1"/>
        <end position="91"/>
    </location>
</feature>
<feature type="compositionally biased region" description="Basic and acidic residues" evidence="2">
    <location>
        <begin position="26"/>
        <end position="74"/>
    </location>
</feature>
<protein>
    <submittedName>
        <fullName evidence="4">CIC11C00000004747</fullName>
    </submittedName>
</protein>
<name>A0A1L0B8D4_9ASCO</name>
<dbReference type="GO" id="GO:0006511">
    <property type="term" value="P:ubiquitin-dependent protein catabolic process"/>
    <property type="evidence" value="ECO:0007669"/>
    <property type="project" value="TreeGrafter"/>
</dbReference>
<dbReference type="InterPro" id="IPR009060">
    <property type="entry name" value="UBA-like_sf"/>
</dbReference>
<dbReference type="PANTHER" id="PTHR16461:SF5">
    <property type="entry name" value="TOLL-INTERACTING PROTEIN"/>
    <property type="match status" value="1"/>
</dbReference>
<feature type="region of interest" description="Disordered" evidence="2">
    <location>
        <begin position="288"/>
        <end position="333"/>
    </location>
</feature>
<dbReference type="Pfam" id="PF02845">
    <property type="entry name" value="CUE"/>
    <property type="match status" value="1"/>
</dbReference>
<feature type="region of interest" description="Disordered" evidence="2">
    <location>
        <begin position="223"/>
        <end position="267"/>
    </location>
</feature>
<dbReference type="GO" id="GO:0005737">
    <property type="term" value="C:cytoplasm"/>
    <property type="evidence" value="ECO:0007669"/>
    <property type="project" value="TreeGrafter"/>
</dbReference>
<dbReference type="InterPro" id="IPR003892">
    <property type="entry name" value="CUE"/>
</dbReference>
<dbReference type="STRING" id="45354.A0A1L0B8D4"/>
<feature type="compositionally biased region" description="Polar residues" evidence="2">
    <location>
        <begin position="235"/>
        <end position="247"/>
    </location>
</feature>